<dbReference type="PANTHER" id="PTHR38133">
    <property type="entry name" value="SLR1429 PROTEIN"/>
    <property type="match status" value="1"/>
</dbReference>
<dbReference type="OrthoDB" id="188274at2"/>
<dbReference type="InterPro" id="IPR007527">
    <property type="entry name" value="Znf_SWIM"/>
</dbReference>
<keyword evidence="1" id="KW-0863">Zinc-finger</keyword>
<feature type="domain" description="SWIM-type" evidence="2">
    <location>
        <begin position="138"/>
        <end position="166"/>
    </location>
</feature>
<sequence>MPIGPDGWFEGGKTIKVEGGIKARSKRGRIGEEWWSRRFIDILEGICDKGRLDRGRRYARAGQVLNLDLEPGQVHARVQGSRTEPYQIEINIPRYDEEAWARVERSLAGQAVFRAKLLAGEMPTQIVAVFDELGLPLFPAEFDMRCSCPDWGFPCKHLSAVLYLLAEAFDDDPFLVLAWRGRSRDELLGALRGAAVDDEPVDPLHVPDAPLRLADFYSSGTSLARLKELPGGPAAPPELLLRVLDPPPVRVRHIPLVDLLRPVYRELGEDDQPS</sequence>
<dbReference type="AlphaFoldDB" id="A0A3D9ZH46"/>
<name>A0A3D9ZH46_9ACTN</name>
<dbReference type="EMBL" id="QUMQ01000001">
    <property type="protein sequence ID" value="REF95772.1"/>
    <property type="molecule type" value="Genomic_DNA"/>
</dbReference>
<accession>A0A3D9ZH46</accession>
<gene>
    <name evidence="3" type="ORF">DFJ67_1733</name>
</gene>
<dbReference type="PROSITE" id="PS50966">
    <property type="entry name" value="ZF_SWIM"/>
    <property type="match status" value="1"/>
</dbReference>
<proteinExistence type="predicted"/>
<keyword evidence="1" id="KW-0862">Zinc</keyword>
<reference evidence="3 4" key="1">
    <citation type="submission" date="2018-08" db="EMBL/GenBank/DDBJ databases">
        <title>Sequencing the genomes of 1000 actinobacteria strains.</title>
        <authorList>
            <person name="Klenk H.-P."/>
        </authorList>
    </citation>
    <scope>NUCLEOTIDE SEQUENCE [LARGE SCALE GENOMIC DNA]</scope>
    <source>
        <strain evidence="3 4">DSM 44099</strain>
    </source>
</reference>
<keyword evidence="1" id="KW-0479">Metal-binding</keyword>
<dbReference type="Pfam" id="PF04434">
    <property type="entry name" value="SWIM"/>
    <property type="match status" value="1"/>
</dbReference>
<comment type="caution">
    <text evidence="3">The sequence shown here is derived from an EMBL/GenBank/DDBJ whole genome shotgun (WGS) entry which is preliminary data.</text>
</comment>
<dbReference type="RefSeq" id="WP_116067394.1">
    <property type="nucleotide sequence ID" value="NZ_BONB01000048.1"/>
</dbReference>
<dbReference type="Proteomes" id="UP000256913">
    <property type="component" value="Unassembled WGS sequence"/>
</dbReference>
<evidence type="ECO:0000313" key="4">
    <source>
        <dbReference type="Proteomes" id="UP000256913"/>
    </source>
</evidence>
<evidence type="ECO:0000256" key="1">
    <source>
        <dbReference type="PROSITE-ProRule" id="PRU00325"/>
    </source>
</evidence>
<evidence type="ECO:0000313" key="3">
    <source>
        <dbReference type="EMBL" id="REF95772.1"/>
    </source>
</evidence>
<dbReference type="GO" id="GO:0008270">
    <property type="term" value="F:zinc ion binding"/>
    <property type="evidence" value="ECO:0007669"/>
    <property type="project" value="UniProtKB-KW"/>
</dbReference>
<evidence type="ECO:0000259" key="2">
    <source>
        <dbReference type="PROSITE" id="PS50966"/>
    </source>
</evidence>
<dbReference type="PANTHER" id="PTHR38133:SF1">
    <property type="entry name" value="SLR1429 PROTEIN"/>
    <property type="match status" value="1"/>
</dbReference>
<protein>
    <submittedName>
        <fullName evidence="3">Putative Zn finger protein</fullName>
    </submittedName>
</protein>
<keyword evidence="4" id="KW-1185">Reference proteome</keyword>
<organism evidence="3 4">
    <name type="scientific">Asanoa ferruginea</name>
    <dbReference type="NCBI Taxonomy" id="53367"/>
    <lineage>
        <taxon>Bacteria</taxon>
        <taxon>Bacillati</taxon>
        <taxon>Actinomycetota</taxon>
        <taxon>Actinomycetes</taxon>
        <taxon>Micromonosporales</taxon>
        <taxon>Micromonosporaceae</taxon>
        <taxon>Asanoa</taxon>
    </lineage>
</organism>